<feature type="transmembrane region" description="Helical" evidence="1">
    <location>
        <begin position="38"/>
        <end position="61"/>
    </location>
</feature>
<reference evidence="2 3" key="1">
    <citation type="submission" date="2018-05" db="EMBL/GenBank/DDBJ databases">
        <title>Genomic Encyclopedia of Type Strains, Phase IV (KMG-IV): sequencing the most valuable type-strain genomes for metagenomic binning, comparative biology and taxonomic classification.</title>
        <authorList>
            <person name="Goeker M."/>
        </authorList>
    </citation>
    <scope>NUCLEOTIDE SEQUENCE [LARGE SCALE GENOMIC DNA]</scope>
    <source>
        <strain evidence="2 3">DSM 23606</strain>
    </source>
</reference>
<comment type="caution">
    <text evidence="2">The sequence shown here is derived from an EMBL/GenBank/DDBJ whole genome shotgun (WGS) entry which is preliminary data.</text>
</comment>
<feature type="transmembrane region" description="Helical" evidence="1">
    <location>
        <begin position="67"/>
        <end position="88"/>
    </location>
</feature>
<protein>
    <submittedName>
        <fullName evidence="2">Uncharacterized protein</fullName>
    </submittedName>
</protein>
<evidence type="ECO:0000313" key="2">
    <source>
        <dbReference type="EMBL" id="PWV61636.1"/>
    </source>
</evidence>
<keyword evidence="1" id="KW-0472">Membrane</keyword>
<evidence type="ECO:0000256" key="1">
    <source>
        <dbReference type="SAM" id="Phobius"/>
    </source>
</evidence>
<keyword evidence="1" id="KW-0812">Transmembrane</keyword>
<keyword evidence="3" id="KW-1185">Reference proteome</keyword>
<dbReference type="EMBL" id="QGTJ01000005">
    <property type="protein sequence ID" value="PWV61636.1"/>
    <property type="molecule type" value="Genomic_DNA"/>
</dbReference>
<feature type="transmembrane region" description="Helical" evidence="1">
    <location>
        <begin position="157"/>
        <end position="176"/>
    </location>
</feature>
<proteinExistence type="predicted"/>
<evidence type="ECO:0000313" key="3">
    <source>
        <dbReference type="Proteomes" id="UP000246569"/>
    </source>
</evidence>
<gene>
    <name evidence="2" type="ORF">C7443_10564</name>
</gene>
<name>A0A317MUG0_9GAMM</name>
<accession>A0A317MUG0</accession>
<feature type="transmembrane region" description="Helical" evidence="1">
    <location>
        <begin position="118"/>
        <end position="137"/>
    </location>
</feature>
<keyword evidence="1" id="KW-1133">Transmembrane helix</keyword>
<sequence>MGKKGVLNFRIKILPSDWVSADAARREMEKQAAMADSFFSRWIVAFFLPLLFGSLIGYFGPPVNKDFVAALVSAVGVLAGFTVTMMLFTGRMPGSEQLSIESTVDYVDKICYLLRSQCAALMSMFFTLLVCGLWLIFDGVKAAPWSDLSPMIQRSSGIFLIGLLFLTSTKVILLPYQIYELQRFTLEQLKRAKNLENKKSILEQRNLLKSSKTNDKPENLDDFKDG</sequence>
<dbReference type="AlphaFoldDB" id="A0A317MUG0"/>
<dbReference type="Proteomes" id="UP000246569">
    <property type="component" value="Unassembled WGS sequence"/>
</dbReference>
<organism evidence="2 3">
    <name type="scientific">Plasticicumulans acidivorans</name>
    <dbReference type="NCBI Taxonomy" id="886464"/>
    <lineage>
        <taxon>Bacteria</taxon>
        <taxon>Pseudomonadati</taxon>
        <taxon>Pseudomonadota</taxon>
        <taxon>Gammaproteobacteria</taxon>
        <taxon>Candidatus Competibacteraceae</taxon>
        <taxon>Plasticicumulans</taxon>
    </lineage>
</organism>